<evidence type="ECO:0000313" key="3">
    <source>
        <dbReference type="EMBL" id="CAL6077499.1"/>
    </source>
</evidence>
<name>A0AA86PER9_9EUKA</name>
<gene>
    <name evidence="2" type="ORF">HINF_LOCUS23693</name>
    <name evidence="3" type="ORF">HINF_LOCUS58384</name>
</gene>
<proteinExistence type="predicted"/>
<reference evidence="3 4" key="2">
    <citation type="submission" date="2024-07" db="EMBL/GenBank/DDBJ databases">
        <authorList>
            <person name="Akdeniz Z."/>
        </authorList>
    </citation>
    <scope>NUCLEOTIDE SEQUENCE [LARGE SCALE GENOMIC DNA]</scope>
</reference>
<sequence>MKECEGRCSHVLNFGWYPYLTYIPTNIFKDVNMSNYKLQQFEKQYGYSLCNGVFVDKNLVDILYLTIDDDLQDIVFQDYQFPNTLGQLTNFTFDNQQVILQNGNLLSTDQNDQISVNLSQEFGGNIIFQSVRHLKTIEMPWLGFYDCIHYEESQLMNYKYLALEPIRPSASLEPLFINYVGLTKQYTYMDFVFIALLILSGAGVIETFFYLGFELRLKKEKQKCRNELISFVDNNRKELE</sequence>
<keyword evidence="1" id="KW-0472">Membrane</keyword>
<dbReference type="AlphaFoldDB" id="A0AA86PER9"/>
<dbReference type="Proteomes" id="UP001642409">
    <property type="component" value="Unassembled WGS sequence"/>
</dbReference>
<comment type="caution">
    <text evidence="2">The sequence shown here is derived from an EMBL/GenBank/DDBJ whole genome shotgun (WGS) entry which is preliminary data.</text>
</comment>
<dbReference type="EMBL" id="CATOUU010000630">
    <property type="protein sequence ID" value="CAI9936048.1"/>
    <property type="molecule type" value="Genomic_DNA"/>
</dbReference>
<dbReference type="EMBL" id="CAXDID020000328">
    <property type="protein sequence ID" value="CAL6077499.1"/>
    <property type="molecule type" value="Genomic_DNA"/>
</dbReference>
<keyword evidence="1" id="KW-0812">Transmembrane</keyword>
<accession>A0AA86PER9</accession>
<evidence type="ECO:0000313" key="2">
    <source>
        <dbReference type="EMBL" id="CAI9936048.1"/>
    </source>
</evidence>
<organism evidence="2">
    <name type="scientific">Hexamita inflata</name>
    <dbReference type="NCBI Taxonomy" id="28002"/>
    <lineage>
        <taxon>Eukaryota</taxon>
        <taxon>Metamonada</taxon>
        <taxon>Diplomonadida</taxon>
        <taxon>Hexamitidae</taxon>
        <taxon>Hexamitinae</taxon>
        <taxon>Hexamita</taxon>
    </lineage>
</organism>
<keyword evidence="4" id="KW-1185">Reference proteome</keyword>
<reference evidence="2" key="1">
    <citation type="submission" date="2023-06" db="EMBL/GenBank/DDBJ databases">
        <authorList>
            <person name="Kurt Z."/>
        </authorList>
    </citation>
    <scope>NUCLEOTIDE SEQUENCE</scope>
</reference>
<keyword evidence="1" id="KW-1133">Transmembrane helix</keyword>
<protein>
    <submittedName>
        <fullName evidence="3">Hypothetical_protein</fullName>
    </submittedName>
</protein>
<evidence type="ECO:0000256" key="1">
    <source>
        <dbReference type="SAM" id="Phobius"/>
    </source>
</evidence>
<evidence type="ECO:0000313" key="4">
    <source>
        <dbReference type="Proteomes" id="UP001642409"/>
    </source>
</evidence>
<feature type="transmembrane region" description="Helical" evidence="1">
    <location>
        <begin position="191"/>
        <end position="213"/>
    </location>
</feature>